<reference evidence="2 3" key="1">
    <citation type="submission" date="2019-10" db="EMBL/GenBank/DDBJ databases">
        <title>New species of Slilvanegrellaceae.</title>
        <authorList>
            <person name="Pitt A."/>
            <person name="Hahn M.W."/>
        </authorList>
    </citation>
    <scope>NUCLEOTIDE SEQUENCE [LARGE SCALE GENOMIC DNA]</scope>
    <source>
        <strain evidence="2 3">SP-Ram-0.45-NSY-1</strain>
    </source>
</reference>
<feature type="transmembrane region" description="Helical" evidence="1">
    <location>
        <begin position="31"/>
        <end position="55"/>
    </location>
</feature>
<organism evidence="2 3">
    <name type="scientific">Silvanigrella paludirubra</name>
    <dbReference type="NCBI Taxonomy" id="2499159"/>
    <lineage>
        <taxon>Bacteria</taxon>
        <taxon>Pseudomonadati</taxon>
        <taxon>Bdellovibrionota</taxon>
        <taxon>Oligoflexia</taxon>
        <taxon>Silvanigrellales</taxon>
        <taxon>Silvanigrellaceae</taxon>
        <taxon>Silvanigrella</taxon>
    </lineage>
</organism>
<name>A0A6N6VTX5_9BACT</name>
<feature type="transmembrane region" description="Helical" evidence="1">
    <location>
        <begin position="67"/>
        <end position="90"/>
    </location>
</feature>
<dbReference type="AlphaFoldDB" id="A0A6N6VTX5"/>
<feature type="transmembrane region" description="Helical" evidence="1">
    <location>
        <begin position="204"/>
        <end position="226"/>
    </location>
</feature>
<evidence type="ECO:0000256" key="1">
    <source>
        <dbReference type="SAM" id="Phobius"/>
    </source>
</evidence>
<keyword evidence="1" id="KW-0812">Transmembrane</keyword>
<feature type="transmembrane region" description="Helical" evidence="1">
    <location>
        <begin position="122"/>
        <end position="141"/>
    </location>
</feature>
<protein>
    <submittedName>
        <fullName evidence="2">Uncharacterized protein</fullName>
    </submittedName>
</protein>
<proteinExistence type="predicted"/>
<keyword evidence="3" id="KW-1185">Reference proteome</keyword>
<comment type="caution">
    <text evidence="2">The sequence shown here is derived from an EMBL/GenBank/DDBJ whole genome shotgun (WGS) entry which is preliminary data.</text>
</comment>
<dbReference type="Pfam" id="PF06182">
    <property type="entry name" value="ABC2_membrane_6"/>
    <property type="match status" value="1"/>
</dbReference>
<sequence>MVVKKMGNIFHIFLNSLKLNISFLMKSKSNFYFMFFLQIFYYVVQVIFWSGIFNISNSDFIKEPIKIYGFLVTLAFIDNFYLTFFGSGSLNMQNEIFKLSLDNYLIKPIHPLIYFIFFKPNLGYFPGFILSIIFLISYYYYFNINLFQIFIHILSMLTGVFILNAISFIYRISCFWTNCLVMIKNSNPSFKIMVRPLESFEGKLRLFLLFVFPALFITGVPSSILYNDIMKYWLLIGFIMNIWIWILVYFLWKKGVKRYLIISV</sequence>
<accession>A0A6N6VTX5</accession>
<keyword evidence="1" id="KW-1133">Transmembrane helix</keyword>
<feature type="transmembrane region" description="Helical" evidence="1">
    <location>
        <begin position="232"/>
        <end position="252"/>
    </location>
</feature>
<dbReference type="InterPro" id="IPR010390">
    <property type="entry name" value="ABC-2_transporter-like"/>
</dbReference>
<evidence type="ECO:0000313" key="2">
    <source>
        <dbReference type="EMBL" id="KAB8036081.1"/>
    </source>
</evidence>
<dbReference type="PANTHER" id="PTHR36833:SF1">
    <property type="entry name" value="INTEGRAL MEMBRANE TRANSPORT PROTEIN"/>
    <property type="match status" value="1"/>
</dbReference>
<keyword evidence="1" id="KW-0472">Membrane</keyword>
<gene>
    <name evidence="2" type="ORF">GCL60_16085</name>
</gene>
<dbReference type="Proteomes" id="UP000437748">
    <property type="component" value="Unassembled WGS sequence"/>
</dbReference>
<dbReference type="EMBL" id="WFLM01000008">
    <property type="protein sequence ID" value="KAB8036081.1"/>
    <property type="molecule type" value="Genomic_DNA"/>
</dbReference>
<evidence type="ECO:0000313" key="3">
    <source>
        <dbReference type="Proteomes" id="UP000437748"/>
    </source>
</evidence>
<dbReference type="PANTHER" id="PTHR36833">
    <property type="entry name" value="SLR0610 PROTEIN-RELATED"/>
    <property type="match status" value="1"/>
</dbReference>